<organism evidence="1 2">
    <name type="scientific">Pipistrellus kuhlii</name>
    <name type="common">Kuhl's pipistrelle</name>
    <dbReference type="NCBI Taxonomy" id="59472"/>
    <lineage>
        <taxon>Eukaryota</taxon>
        <taxon>Metazoa</taxon>
        <taxon>Chordata</taxon>
        <taxon>Craniata</taxon>
        <taxon>Vertebrata</taxon>
        <taxon>Euteleostomi</taxon>
        <taxon>Mammalia</taxon>
        <taxon>Eutheria</taxon>
        <taxon>Laurasiatheria</taxon>
        <taxon>Chiroptera</taxon>
        <taxon>Yangochiroptera</taxon>
        <taxon>Vespertilionidae</taxon>
        <taxon>Pipistrellus</taxon>
    </lineage>
</organism>
<dbReference type="Proteomes" id="UP000558488">
    <property type="component" value="Unassembled WGS sequence"/>
</dbReference>
<evidence type="ECO:0000313" key="1">
    <source>
        <dbReference type="EMBL" id="KAF6292312.1"/>
    </source>
</evidence>
<evidence type="ECO:0000313" key="2">
    <source>
        <dbReference type="Proteomes" id="UP000558488"/>
    </source>
</evidence>
<reference evidence="1 2" key="1">
    <citation type="journal article" date="2020" name="Nature">
        <title>Six reference-quality genomes reveal evolution of bat adaptations.</title>
        <authorList>
            <person name="Jebb D."/>
            <person name="Huang Z."/>
            <person name="Pippel M."/>
            <person name="Hughes G.M."/>
            <person name="Lavrichenko K."/>
            <person name="Devanna P."/>
            <person name="Winkler S."/>
            <person name="Jermiin L.S."/>
            <person name="Skirmuntt E.C."/>
            <person name="Katzourakis A."/>
            <person name="Burkitt-Gray L."/>
            <person name="Ray D.A."/>
            <person name="Sullivan K.A.M."/>
            <person name="Roscito J.G."/>
            <person name="Kirilenko B.M."/>
            <person name="Davalos L.M."/>
            <person name="Corthals A.P."/>
            <person name="Power M.L."/>
            <person name="Jones G."/>
            <person name="Ransome R.D."/>
            <person name="Dechmann D.K.N."/>
            <person name="Locatelli A.G."/>
            <person name="Puechmaille S.J."/>
            <person name="Fedrigo O."/>
            <person name="Jarvis E.D."/>
            <person name="Hiller M."/>
            <person name="Vernes S.C."/>
            <person name="Myers E.W."/>
            <person name="Teeling E.C."/>
        </authorList>
    </citation>
    <scope>NUCLEOTIDE SEQUENCE [LARGE SCALE GENOMIC DNA]</scope>
    <source>
        <strain evidence="1">MPipKuh1</strain>
        <tissue evidence="1">Flight muscle</tissue>
    </source>
</reference>
<proteinExistence type="predicted"/>
<dbReference type="AlphaFoldDB" id="A0A7J7SV06"/>
<comment type="caution">
    <text evidence="1">The sequence shown here is derived from an EMBL/GenBank/DDBJ whole genome shotgun (WGS) entry which is preliminary data.</text>
</comment>
<dbReference type="EMBL" id="JACAGB010000036">
    <property type="protein sequence ID" value="KAF6292312.1"/>
    <property type="molecule type" value="Genomic_DNA"/>
</dbReference>
<keyword evidence="2" id="KW-1185">Reference proteome</keyword>
<protein>
    <submittedName>
        <fullName evidence="1">Uncharacterized protein</fullName>
    </submittedName>
</protein>
<accession>A0A7J7SV06</accession>
<sequence length="137" mass="15864">MICFTSRHLQQSKVPMDLWTRFQKHSLLTPPEKVQFSQSVCVCVCVCVCLLLQNQTHICYLLLYKKGGGYRSHISLTTFYTLLLWGKIVDIQEKQIISEDPLIPYTLISVYIIKRKLRLKGTVKSKSLPNPYTSKLK</sequence>
<gene>
    <name evidence="1" type="ORF">mPipKuh1_009752</name>
</gene>
<name>A0A7J7SV06_PIPKU</name>